<reference evidence="1 2" key="1">
    <citation type="submission" date="2019-08" db="EMBL/GenBank/DDBJ databases">
        <title>Complete genome sequence of Candidatus Uab amorphum.</title>
        <authorList>
            <person name="Shiratori T."/>
            <person name="Suzuki S."/>
            <person name="Kakizawa Y."/>
            <person name="Ishida K."/>
        </authorList>
    </citation>
    <scope>NUCLEOTIDE SEQUENCE [LARGE SCALE GENOMIC DNA]</scope>
    <source>
        <strain evidence="1 2">SRT547</strain>
    </source>
</reference>
<proteinExistence type="predicted"/>
<dbReference type="EMBL" id="AP019860">
    <property type="protein sequence ID" value="BBM82151.1"/>
    <property type="molecule type" value="Genomic_DNA"/>
</dbReference>
<dbReference type="RefSeq" id="WP_151966403.1">
    <property type="nucleotide sequence ID" value="NZ_AP019860.1"/>
</dbReference>
<organism evidence="1 2">
    <name type="scientific">Uabimicrobium amorphum</name>
    <dbReference type="NCBI Taxonomy" id="2596890"/>
    <lineage>
        <taxon>Bacteria</taxon>
        <taxon>Pseudomonadati</taxon>
        <taxon>Planctomycetota</taxon>
        <taxon>Candidatus Uabimicrobiia</taxon>
        <taxon>Candidatus Uabimicrobiales</taxon>
        <taxon>Candidatus Uabimicrobiaceae</taxon>
        <taxon>Candidatus Uabimicrobium</taxon>
    </lineage>
</organism>
<dbReference type="AlphaFoldDB" id="A0A5S9IIR9"/>
<evidence type="ECO:0000313" key="2">
    <source>
        <dbReference type="Proteomes" id="UP000326354"/>
    </source>
</evidence>
<dbReference type="Proteomes" id="UP000326354">
    <property type="component" value="Chromosome"/>
</dbReference>
<name>A0A5S9IIR9_UABAM</name>
<evidence type="ECO:0000313" key="1">
    <source>
        <dbReference type="EMBL" id="BBM82151.1"/>
    </source>
</evidence>
<dbReference type="KEGG" id="uam:UABAM_00494"/>
<protein>
    <submittedName>
        <fullName evidence="1">Uncharacterized protein</fullName>
    </submittedName>
</protein>
<accession>A0A5S9IIR9</accession>
<sequence length="812" mass="91357">MLINNIKNFMINLMKNDPAWEQLFHAHGWPFTADHIAKMSENDFQQALLNTSLSVNRSIPGFEDFAVDSNTMVTSGSLCHSLLYHACASPNVTEINGTELTMFPAWRDLDVMENYIFSLESLTIDAIAEKARKLLQISSNVALELAVVVYAVEYRPGADTPHKKHADICLSRTGISRVGNKQPHYKGKERSFVLFSDGDAAHDIRALPCRYVPFIAVQSIGRPQIFGPMRSTGSDRARSFWVPIHKLFSGTQCIENLNLDLQWDMRHFNQKLAKFATYLREHGHSNLTDKELTSPPYVFEKGIANWANAIEWGEGVLFPSAQPLVKEATQQNNPVTFTSPPMPSKGFYNANSPTLSLKLFRGRSCPEYVHIRQKQNPAQDINLLPDVVDIANAGNYEALHYLDFSGDGWVKCEVSDRNTGVEIHYKNQPIDVISAFSIVAAPDFFPYVNQRQLYEWWLDAPKLAAEGKLPQWWVDLIDQQRWKRLWVGSPSPLSDERCAPNVQMPDAPFSIDDDTITAIVFVPRATEATITQESKPVSRFSYLPDAASDTFFPGWDVSYDEVKIENQNRKHLATYGLGSPFPEDAKLCAALSTFWPAASPDTNRTFFKVASRGGTVCPMTDEEMGIPSGTNAWDGVMGPHVVAEDAQGITVNYPDYPHADYTRNAIDNQFSVANVHKVTGGEYQDRILAMQRCYRALDEVRDIPGEYTYHLHIFSFTQVDATDAELKQAQSDTNGVLQGPVYRFKIFADRELLENGDIIDNVEGPEMVGNHHRALYRTQYWWTIFVGDGPVLMKLKLGDGSSKTGAWTSYEF</sequence>
<gene>
    <name evidence="1" type="ORF">UABAM_00494</name>
</gene>
<dbReference type="OrthoDB" id="719343at2"/>
<keyword evidence="2" id="KW-1185">Reference proteome</keyword>